<evidence type="ECO:0000313" key="1">
    <source>
        <dbReference type="EMBL" id="OKH12642.1"/>
    </source>
</evidence>
<dbReference type="Proteomes" id="UP000186391">
    <property type="component" value="Unassembled WGS sequence"/>
</dbReference>
<comment type="caution">
    <text evidence="1">The sequence shown here is derived from an EMBL/GenBank/DDBJ whole genome shotgun (WGS) entry which is preliminary data.</text>
</comment>
<dbReference type="RefSeq" id="WP_062245258.1">
    <property type="nucleotide sequence ID" value="NZ_MRCA01000010.1"/>
</dbReference>
<proteinExistence type="predicted"/>
<organism evidence="1 2">
    <name type="scientific">Fischerella major NIES-592</name>
    <dbReference type="NCBI Taxonomy" id="210994"/>
    <lineage>
        <taxon>Bacteria</taxon>
        <taxon>Bacillati</taxon>
        <taxon>Cyanobacteriota</taxon>
        <taxon>Cyanophyceae</taxon>
        <taxon>Nostocales</taxon>
        <taxon>Hapalosiphonaceae</taxon>
        <taxon>Fischerella</taxon>
    </lineage>
</organism>
<accession>A0A1U7GWI8</accession>
<evidence type="ECO:0000313" key="2">
    <source>
        <dbReference type="Proteomes" id="UP000186391"/>
    </source>
</evidence>
<sequence>MLSLPTPKAIVIRESKIVHKSLTINPLARFVTEEAVCLMFNLKPESIYVIECWRYMVYVHAKGVSKFVSYADFPPIVGVRPPTQAERAKWRRRWRKQLNPEYRKQAPKWWTEFFAEEFWQAPGEPALQSWRDLLESIKFAFNEESLQKLRKELLYISA</sequence>
<gene>
    <name evidence="1" type="ORF">NIES592_17530</name>
</gene>
<name>A0A1U7GWI8_9CYAN</name>
<reference evidence="1 2" key="1">
    <citation type="submission" date="2016-11" db="EMBL/GenBank/DDBJ databases">
        <title>Draft Genome Sequences of Nine Cyanobacterial Strains from Diverse Habitats.</title>
        <authorList>
            <person name="Zhu T."/>
            <person name="Hou S."/>
            <person name="Lu X."/>
            <person name="Hess W.R."/>
        </authorList>
    </citation>
    <scope>NUCLEOTIDE SEQUENCE [LARGE SCALE GENOMIC DNA]</scope>
    <source>
        <strain evidence="1 2">NIES-592</strain>
    </source>
</reference>
<dbReference type="AlphaFoldDB" id="A0A1U7GWI8"/>
<protein>
    <submittedName>
        <fullName evidence="1">Uncharacterized protein</fullName>
    </submittedName>
</protein>
<keyword evidence="2" id="KW-1185">Reference proteome</keyword>
<dbReference type="OrthoDB" id="423667at2"/>
<dbReference type="EMBL" id="MRCA01000010">
    <property type="protein sequence ID" value="OKH12642.1"/>
    <property type="molecule type" value="Genomic_DNA"/>
</dbReference>